<feature type="domain" description="Ig-like" evidence="5">
    <location>
        <begin position="24"/>
        <end position="119"/>
    </location>
</feature>
<evidence type="ECO:0000313" key="7">
    <source>
        <dbReference type="Proteomes" id="UP000790347"/>
    </source>
</evidence>
<reference evidence="6" key="2">
    <citation type="journal article" date="2022" name="Res Sq">
        <title>Comparative Genomics Reveals Insights into the Divergent Evolution of Astigmatic Mites and Household Pest Adaptations.</title>
        <authorList>
            <person name="Xiong Q."/>
            <person name="Wan A.T.-Y."/>
            <person name="Liu X.-Y."/>
            <person name="Fung C.S.-H."/>
            <person name="Xiao X."/>
            <person name="Malainual N."/>
            <person name="Hou J."/>
            <person name="Wang L."/>
            <person name="Wang M."/>
            <person name="Yang K."/>
            <person name="Cui Y."/>
            <person name="Leung E."/>
            <person name="Nong W."/>
            <person name="Shin S.-K."/>
            <person name="Au S."/>
            <person name="Jeong K.Y."/>
            <person name="Chew F.T."/>
            <person name="Hui J."/>
            <person name="Leung T.F."/>
            <person name="Tungtrongchitr A."/>
            <person name="Zhong N."/>
            <person name="Liu Z."/>
            <person name="Tsui S."/>
        </authorList>
    </citation>
    <scope>NUCLEOTIDE SEQUENCE</scope>
    <source>
        <strain evidence="6">Derf</strain>
        <tissue evidence="6">Whole organism</tissue>
    </source>
</reference>
<feature type="signal peptide" evidence="4">
    <location>
        <begin position="1"/>
        <end position="20"/>
    </location>
</feature>
<dbReference type="InterPro" id="IPR036179">
    <property type="entry name" value="Ig-like_dom_sf"/>
</dbReference>
<feature type="domain" description="Ig-like" evidence="5">
    <location>
        <begin position="547"/>
        <end position="639"/>
    </location>
</feature>
<dbReference type="InterPro" id="IPR003598">
    <property type="entry name" value="Ig_sub2"/>
</dbReference>
<feature type="domain" description="Ig-like" evidence="5">
    <location>
        <begin position="451"/>
        <end position="544"/>
    </location>
</feature>
<evidence type="ECO:0000313" key="6">
    <source>
        <dbReference type="EMBL" id="KAH9529935.1"/>
    </source>
</evidence>
<dbReference type="EMBL" id="ASGP02000001">
    <property type="protein sequence ID" value="KAH9529935.1"/>
    <property type="molecule type" value="Genomic_DNA"/>
</dbReference>
<dbReference type="Gene3D" id="2.60.40.10">
    <property type="entry name" value="Immunoglobulins"/>
    <property type="match status" value="7"/>
</dbReference>
<dbReference type="SMART" id="SM00409">
    <property type="entry name" value="IG"/>
    <property type="match status" value="6"/>
</dbReference>
<feature type="domain" description="Ig-like" evidence="5">
    <location>
        <begin position="164"/>
        <end position="257"/>
    </location>
</feature>
<dbReference type="PROSITE" id="PS50835">
    <property type="entry name" value="IG_LIKE"/>
    <property type="match status" value="6"/>
</dbReference>
<dbReference type="InterPro" id="IPR013783">
    <property type="entry name" value="Ig-like_fold"/>
</dbReference>
<gene>
    <name evidence="6" type="ORF">DERF_003786</name>
</gene>
<feature type="domain" description="Ig-like" evidence="5">
    <location>
        <begin position="262"/>
        <end position="353"/>
    </location>
</feature>
<dbReference type="SMART" id="SM00408">
    <property type="entry name" value="IGc2"/>
    <property type="match status" value="6"/>
</dbReference>
<comment type="caution">
    <text evidence="6">The sequence shown here is derived from an EMBL/GenBank/DDBJ whole genome shotgun (WGS) entry which is preliminary data.</text>
</comment>
<dbReference type="InterPro" id="IPR007110">
    <property type="entry name" value="Ig-like_dom"/>
</dbReference>
<reference evidence="6" key="1">
    <citation type="submission" date="2013-05" db="EMBL/GenBank/DDBJ databases">
        <authorList>
            <person name="Yim A.K.Y."/>
            <person name="Chan T.F."/>
            <person name="Ji K.M."/>
            <person name="Liu X.Y."/>
            <person name="Zhou J.W."/>
            <person name="Li R.Q."/>
            <person name="Yang K.Y."/>
            <person name="Li J."/>
            <person name="Li M."/>
            <person name="Law P.T.W."/>
            <person name="Wu Y.L."/>
            <person name="Cai Z.L."/>
            <person name="Qin H."/>
            <person name="Bao Y."/>
            <person name="Leung R.K.K."/>
            <person name="Ng P.K.S."/>
            <person name="Zou J."/>
            <person name="Zhong X.J."/>
            <person name="Ran P.X."/>
            <person name="Zhong N.S."/>
            <person name="Liu Z.G."/>
            <person name="Tsui S.K.W."/>
        </authorList>
    </citation>
    <scope>NUCLEOTIDE SEQUENCE</scope>
    <source>
        <strain evidence="6">Derf</strain>
        <tissue evidence="6">Whole organism</tissue>
    </source>
</reference>
<sequence length="693" mass="78756">MLFISTISVWLLATLISIECNKRPKLVDLPIESQSMLNISHVILCNLLQGTQPVHFEWTKNGQIIDPDHTKATNWKIDSTDNFSMLTIPRLDQYDSAIYKCIARNAYGYDSTTTKLRVQVIEESFSALTLKRLNADDSATYTCLAKNAFGQDQTSTRLLIKVAPKVTRFHNEIIQPKDSSFVLNCAAYIGSHPLRFRWMKNGLTIDKQSMHLDRIQIETKHDYSFLKISDIELNDSGNYSCTVINDDGFDAQWSLLQVQESPVLAKLYSKNEQTKGSDIVLTCNVAKGSKPFRFQWFKNGVELSNTGRSTIETKDIFSLYTLRNIDSNDRGNYSCVVTNKFGFDKLWIQLTVTAKPNLNKFPAPEIELSIDSSYILPCSISSGSKPIFFEWYKDDHKKLSSTEYKIDNHDTMSTLAFKSLNPNDTGSYTCNARNVHGSDSITTKLVIQESPILVKVYSQNQHEQTKGSDLVLTCNVAKGSKPLRFQWFKNGVEVFNTGRSTIENKDIFSFFTLRNIDSNDVGNYSCVVTNKFGFDKLWIQLTVTDPPKINKNVIVDVEPIANTFQLLSCSIISGSEPVFFTWLKDEQPLRETSNLKIEINQQFSFLKIQTTNRNDSGRYACQVRNAYGTDSMIFRLNVKDEPKLVPLQKRFELVDKSTFSALCSLASGSSVFFEWMKDGHKLSTNTNIRIDKY</sequence>
<dbReference type="AlphaFoldDB" id="A0A922IGB3"/>
<dbReference type="Pfam" id="PF13927">
    <property type="entry name" value="Ig_3"/>
    <property type="match status" value="2"/>
</dbReference>
<keyword evidence="1 4" id="KW-0732">Signal</keyword>
<organism evidence="6 7">
    <name type="scientific">Dermatophagoides farinae</name>
    <name type="common">American house dust mite</name>
    <dbReference type="NCBI Taxonomy" id="6954"/>
    <lineage>
        <taxon>Eukaryota</taxon>
        <taxon>Metazoa</taxon>
        <taxon>Ecdysozoa</taxon>
        <taxon>Arthropoda</taxon>
        <taxon>Chelicerata</taxon>
        <taxon>Arachnida</taxon>
        <taxon>Acari</taxon>
        <taxon>Acariformes</taxon>
        <taxon>Sarcoptiformes</taxon>
        <taxon>Astigmata</taxon>
        <taxon>Psoroptidia</taxon>
        <taxon>Analgoidea</taxon>
        <taxon>Pyroglyphidae</taxon>
        <taxon>Dermatophagoidinae</taxon>
        <taxon>Dermatophagoides</taxon>
    </lineage>
</organism>
<dbReference type="FunFam" id="2.60.40.10:FF:000107">
    <property type="entry name" value="Myosin, light chain kinase a"/>
    <property type="match status" value="2"/>
</dbReference>
<keyword evidence="2" id="KW-1015">Disulfide bond</keyword>
<dbReference type="FunFam" id="2.60.40.10:FF:000333">
    <property type="entry name" value="Down syndrome cell adhesion molecule"/>
    <property type="match status" value="1"/>
</dbReference>
<evidence type="ECO:0000259" key="5">
    <source>
        <dbReference type="PROSITE" id="PS50835"/>
    </source>
</evidence>
<dbReference type="Pfam" id="PF07679">
    <property type="entry name" value="I-set"/>
    <property type="match status" value="4"/>
</dbReference>
<proteinExistence type="predicted"/>
<evidence type="ECO:0000256" key="1">
    <source>
        <dbReference type="ARBA" id="ARBA00022729"/>
    </source>
</evidence>
<dbReference type="CDD" id="cd00096">
    <property type="entry name" value="Ig"/>
    <property type="match status" value="3"/>
</dbReference>
<dbReference type="InterPro" id="IPR003599">
    <property type="entry name" value="Ig_sub"/>
</dbReference>
<name>A0A922IGB3_DERFA</name>
<evidence type="ECO:0000256" key="4">
    <source>
        <dbReference type="SAM" id="SignalP"/>
    </source>
</evidence>
<feature type="domain" description="Ig-like" evidence="5">
    <location>
        <begin position="356"/>
        <end position="448"/>
    </location>
</feature>
<dbReference type="GO" id="GO:0007156">
    <property type="term" value="P:homophilic cell adhesion via plasma membrane adhesion molecules"/>
    <property type="evidence" value="ECO:0007669"/>
    <property type="project" value="TreeGrafter"/>
</dbReference>
<dbReference type="InterPro" id="IPR050958">
    <property type="entry name" value="Cell_Adh-Cytoskel_Orgn"/>
</dbReference>
<dbReference type="GO" id="GO:0005886">
    <property type="term" value="C:plasma membrane"/>
    <property type="evidence" value="ECO:0007669"/>
    <property type="project" value="TreeGrafter"/>
</dbReference>
<dbReference type="Proteomes" id="UP000790347">
    <property type="component" value="Unassembled WGS sequence"/>
</dbReference>
<dbReference type="PANTHER" id="PTHR45080:SF8">
    <property type="entry name" value="IG-LIKE DOMAIN-CONTAINING PROTEIN"/>
    <property type="match status" value="1"/>
</dbReference>
<feature type="chain" id="PRO_5037986165" description="Ig-like domain-containing protein" evidence="4">
    <location>
        <begin position="21"/>
        <end position="693"/>
    </location>
</feature>
<evidence type="ECO:0000256" key="3">
    <source>
        <dbReference type="ARBA" id="ARBA00023319"/>
    </source>
</evidence>
<dbReference type="PANTHER" id="PTHR45080">
    <property type="entry name" value="CONTACTIN 5"/>
    <property type="match status" value="1"/>
</dbReference>
<keyword evidence="3" id="KW-0393">Immunoglobulin domain</keyword>
<keyword evidence="7" id="KW-1185">Reference proteome</keyword>
<accession>A0A922IGB3</accession>
<evidence type="ECO:0000256" key="2">
    <source>
        <dbReference type="ARBA" id="ARBA00023157"/>
    </source>
</evidence>
<dbReference type="SUPFAM" id="SSF48726">
    <property type="entry name" value="Immunoglobulin"/>
    <property type="match status" value="7"/>
</dbReference>
<protein>
    <recommendedName>
        <fullName evidence="5">Ig-like domain-containing protein</fullName>
    </recommendedName>
</protein>
<dbReference type="InterPro" id="IPR013098">
    <property type="entry name" value="Ig_I-set"/>
</dbReference>